<dbReference type="STRING" id="53326.A0A016TL43"/>
<reference evidence="3" key="1">
    <citation type="journal article" date="2015" name="Nat. Genet.">
        <title>The genome and transcriptome of the zoonotic hookworm Ancylostoma ceylanicum identify infection-specific gene families.</title>
        <authorList>
            <person name="Schwarz E.M."/>
            <person name="Hu Y."/>
            <person name="Antoshechkin I."/>
            <person name="Miller M.M."/>
            <person name="Sternberg P.W."/>
            <person name="Aroian R.V."/>
        </authorList>
    </citation>
    <scope>NUCLEOTIDE SEQUENCE</scope>
    <source>
        <strain evidence="3">HY135</strain>
    </source>
</reference>
<evidence type="ECO:0000313" key="2">
    <source>
        <dbReference type="EMBL" id="EYC03694.1"/>
    </source>
</evidence>
<dbReference type="AlphaFoldDB" id="A0A016TL43"/>
<sequence>MFFGASCPKVRPPKTETSEESTSGGDIPPPTLTTAISGLSTWGREELEEEEVSRELVWERVTGRLMMKAIGEGVASPQRGHWIISNGIDESSSRDGIVLLFEILAKNPIARESSVSLLIENWEKIYTRLENFRQIEKVLDNALSSMRTDAEIQMVRNFQRNAPNAHKFRVIDKRIEVAKHRIWWMKNHSRRLLSYFNYTF</sequence>
<comment type="caution">
    <text evidence="2">The sequence shown here is derived from an EMBL/GenBank/DDBJ whole genome shotgun (WGS) entry which is preliminary data.</text>
</comment>
<evidence type="ECO:0008006" key="4">
    <source>
        <dbReference type="Google" id="ProtNLM"/>
    </source>
</evidence>
<evidence type="ECO:0000313" key="3">
    <source>
        <dbReference type="Proteomes" id="UP000024635"/>
    </source>
</evidence>
<proteinExistence type="predicted"/>
<feature type="region of interest" description="Disordered" evidence="1">
    <location>
        <begin position="1"/>
        <end position="31"/>
    </location>
</feature>
<accession>A0A016TL43</accession>
<protein>
    <recommendedName>
        <fullName evidence="4">ERAP1-like C-terminal domain-containing protein</fullName>
    </recommendedName>
</protein>
<dbReference type="EMBL" id="JARK01001428">
    <property type="protein sequence ID" value="EYC03694.1"/>
    <property type="molecule type" value="Genomic_DNA"/>
</dbReference>
<organism evidence="2 3">
    <name type="scientific">Ancylostoma ceylanicum</name>
    <dbReference type="NCBI Taxonomy" id="53326"/>
    <lineage>
        <taxon>Eukaryota</taxon>
        <taxon>Metazoa</taxon>
        <taxon>Ecdysozoa</taxon>
        <taxon>Nematoda</taxon>
        <taxon>Chromadorea</taxon>
        <taxon>Rhabditida</taxon>
        <taxon>Rhabditina</taxon>
        <taxon>Rhabditomorpha</taxon>
        <taxon>Strongyloidea</taxon>
        <taxon>Ancylostomatidae</taxon>
        <taxon>Ancylostomatinae</taxon>
        <taxon>Ancylostoma</taxon>
    </lineage>
</organism>
<dbReference type="OrthoDB" id="5825230at2759"/>
<dbReference type="Proteomes" id="UP000024635">
    <property type="component" value="Unassembled WGS sequence"/>
</dbReference>
<dbReference type="Gene3D" id="1.25.50.20">
    <property type="match status" value="1"/>
</dbReference>
<evidence type="ECO:0000256" key="1">
    <source>
        <dbReference type="SAM" id="MobiDB-lite"/>
    </source>
</evidence>
<gene>
    <name evidence="2" type="primary">Acey_s0092.g2569</name>
    <name evidence="2" type="ORF">Y032_0092g2569</name>
</gene>
<name>A0A016TL43_9BILA</name>
<keyword evidence="3" id="KW-1185">Reference proteome</keyword>